<evidence type="ECO:0000259" key="1">
    <source>
        <dbReference type="PROSITE" id="PS51781"/>
    </source>
</evidence>
<dbReference type="InterPro" id="IPR024361">
    <property type="entry name" value="BACON"/>
</dbReference>
<accession>A0A2H0A2H6</accession>
<dbReference type="InterPro" id="IPR013784">
    <property type="entry name" value="Carb-bd-like_fold"/>
</dbReference>
<dbReference type="Gene3D" id="2.60.40.10">
    <property type="entry name" value="Immunoglobulins"/>
    <property type="match status" value="3"/>
</dbReference>
<dbReference type="SUPFAM" id="SSF49478">
    <property type="entry name" value="Cna protein B-type domain"/>
    <property type="match status" value="1"/>
</dbReference>
<dbReference type="InterPro" id="IPR011047">
    <property type="entry name" value="Quinoprotein_ADH-like_sf"/>
</dbReference>
<dbReference type="Pfam" id="PF19190">
    <property type="entry name" value="BACON_2"/>
    <property type="match status" value="1"/>
</dbReference>
<dbReference type="InterPro" id="IPR013229">
    <property type="entry name" value="PEGA"/>
</dbReference>
<name>A0A2H0A2H6_9BACT</name>
<organism evidence="2 3">
    <name type="scientific">Candidatus Desantisbacteria bacterium CG23_combo_of_CG06-09_8_20_14_all_40_23</name>
    <dbReference type="NCBI Taxonomy" id="1974550"/>
    <lineage>
        <taxon>Bacteria</taxon>
        <taxon>Candidatus Desantisiibacteriota</taxon>
    </lineage>
</organism>
<evidence type="ECO:0000313" key="3">
    <source>
        <dbReference type="Proteomes" id="UP000231067"/>
    </source>
</evidence>
<dbReference type="InterPro" id="IPR018391">
    <property type="entry name" value="PQQ_b-propeller_rpt"/>
</dbReference>
<dbReference type="Gene3D" id="2.30.30.40">
    <property type="entry name" value="SH3 Domains"/>
    <property type="match status" value="1"/>
</dbReference>
<dbReference type="Gene3D" id="2.40.10.480">
    <property type="match status" value="1"/>
</dbReference>
<gene>
    <name evidence="2" type="ORF">COX18_09375</name>
</gene>
<comment type="caution">
    <text evidence="2">The sequence shown here is derived from an EMBL/GenBank/DDBJ whole genome shotgun (WGS) entry which is preliminary data.</text>
</comment>
<dbReference type="NCBIfam" id="NF047446">
    <property type="entry name" value="barrel_OmpL47"/>
    <property type="match status" value="2"/>
</dbReference>
<dbReference type="InterPro" id="IPR002372">
    <property type="entry name" value="PQQ_rpt_dom"/>
</dbReference>
<reference evidence="2 3" key="1">
    <citation type="submission" date="2017-09" db="EMBL/GenBank/DDBJ databases">
        <title>Depth-based differentiation of microbial function through sediment-hosted aquifers and enrichment of novel symbionts in the deep terrestrial subsurface.</title>
        <authorList>
            <person name="Probst A.J."/>
            <person name="Ladd B."/>
            <person name="Jarett J.K."/>
            <person name="Geller-Mcgrath D.E."/>
            <person name="Sieber C.M."/>
            <person name="Emerson J.B."/>
            <person name="Anantharaman K."/>
            <person name="Thomas B.C."/>
            <person name="Malmstrom R."/>
            <person name="Stieglmeier M."/>
            <person name="Klingl A."/>
            <person name="Woyke T."/>
            <person name="Ryan C.M."/>
            <person name="Banfield J.F."/>
        </authorList>
    </citation>
    <scope>NUCLEOTIDE SEQUENCE [LARGE SCALE GENOMIC DNA]</scope>
    <source>
        <strain evidence="2">CG23_combo_of_CG06-09_8_20_14_all_40_23</strain>
    </source>
</reference>
<dbReference type="InterPro" id="IPR054090">
    <property type="entry name" value="Cep192_Spd-2-like_dom"/>
</dbReference>
<dbReference type="GO" id="GO:0030246">
    <property type="term" value="F:carbohydrate binding"/>
    <property type="evidence" value="ECO:0007669"/>
    <property type="project" value="InterPro"/>
</dbReference>
<dbReference type="EMBL" id="PCSH01000159">
    <property type="protein sequence ID" value="PIP39647.1"/>
    <property type="molecule type" value="Genomic_DNA"/>
</dbReference>
<dbReference type="InterPro" id="IPR013783">
    <property type="entry name" value="Ig-like_fold"/>
</dbReference>
<dbReference type="Gene3D" id="3.90.1720.10">
    <property type="entry name" value="endopeptidase domain like (from Nostoc punctiforme)"/>
    <property type="match status" value="1"/>
</dbReference>
<dbReference type="PROSITE" id="PS51781">
    <property type="entry name" value="SH3B"/>
    <property type="match status" value="1"/>
</dbReference>
<dbReference type="SUPFAM" id="SSF50998">
    <property type="entry name" value="Quinoprotein alcohol dehydrogenase-like"/>
    <property type="match status" value="1"/>
</dbReference>
<dbReference type="Gene3D" id="3.30.1920.20">
    <property type="match status" value="2"/>
</dbReference>
<dbReference type="Gene3D" id="2.60.40.1120">
    <property type="entry name" value="Carboxypeptidase-like, regulatory domain"/>
    <property type="match status" value="1"/>
</dbReference>
<dbReference type="Pfam" id="PF13360">
    <property type="entry name" value="PQQ_2"/>
    <property type="match status" value="2"/>
</dbReference>
<dbReference type="Proteomes" id="UP000231067">
    <property type="component" value="Unassembled WGS sequence"/>
</dbReference>
<dbReference type="Gene3D" id="2.130.10.10">
    <property type="entry name" value="YVTN repeat-like/Quinoprotein amine dehydrogenase"/>
    <property type="match status" value="1"/>
</dbReference>
<dbReference type="Gene3D" id="2.60.40.4070">
    <property type="match status" value="1"/>
</dbReference>
<protein>
    <recommendedName>
        <fullName evidence="1">SH3b domain-containing protein</fullName>
    </recommendedName>
</protein>
<dbReference type="SMART" id="SM00564">
    <property type="entry name" value="PQQ"/>
    <property type="match status" value="6"/>
</dbReference>
<sequence length="1680" mass="180896">MSGNANSTYNDWSVERNYTGVAYNWGGFDMVEQFKTKINNGVVAGNNKLCDSMHIYTNFAGVDCSGFVSRCWELGSKESTNGLDKISTAISWTDLKQGDITNKPGSHTRLFDCFTEGTNQMYMYESTTGSYDKVIHRILPRYNSYTPIRYNNMVDDYSSPPVSTKFNSGDSIKTTADLNMRSGPGLSIQESKITTLIPNSTGQVLSDPGNGKFSYGYYWWYVQFGDKKGWCVENWLEKISAVTGNLNIYVKTWNGNLTSGAKVVYYKTDWTPIDVKTTDSNGKASWANIDTGKYHFEVYYNDEFWGSKENVEINSGQITEATIQRYMPYAESIVTKDTNNNSKTSFTLGETVQMIITVKNVVSFSNNAKATCQADRDKNSSYDYSSTSAYQSVSGNSTKEYLFYFTPTATGKYYIRPQYIYTYLNNKDILTDSWNWANSAYFEVTAPPTYSITGYVKDGSDNGISGVTVTLSGASNQNFTTGLIPYAAGYYGFLNLPSGNYTVTSSKTGYIFNPTSKSYNPLNGNQDNQNITGTYNPPPTTINISVTPSSINFGNVTVGQSSPNQQVVITNQSNSIDNLTGSIHNLSAPFSIVSGGGSFNLLPGNSRTVEICFSPTSVMQFSQNLQIIHNATNQTSPINISLSGVDITEQHPKLRIYPANMSFNIQQGTNPNSQNLTIYNDGQSNMSWTASSNANWLSPSSYSGIVSTGSSQNIQVFVNVNNLSPNTYQGRITITASGVENNPQYCDITLNISTPITDTPCPMFRHDGQHTGRSLYNGPNNPVLKWNYATKGNVLSSPAIGTDGTVFVGSSDKKLYALNPDGSLKWSYTTGGGVYSSSPDIGADGTVFVGSDNDKLYALNPDGSLKWSYTTGSDVSSSPAIGADGTVFVGSCDKKLYALNPDGSLKWSYTTGDSVSSSPAIGADGTVFVGSHDKKLYALNLDGSLKWSYTTGGSVVSSPAIGADGTVFVGSFDGKLYALNPDGSLKWSYTNSVYAFSSSPSIGIDGTVFVGLGDGKLYAIAEAGASTVISTPYGANIFLDGTNTGTVTPAILTGIIPGTHTIKLTKAGYCDWVGSITVAANQTSYLYGSLTVKEIITSVFHNITTPLKTSDVLNVTLIGQSNGTATFDIGTLTFSISMAETSPGTYTGAYTVKNGDNIKDAVVVGHLEIDGTTTSVNAALPITIDTLCPSTTDNAPSGWQKATVTVTLSPSDNLSGVSKTYYSINQKGWNEGTTASISAEGTNTLAYFSVDNADNTETTRTKTIKIDTTPPSTTDNAPSGWQKTDVIVILTTTDAVSGVAKTYYTTDGSTNFATGTTINLTVDGTYTIKYFSVDNAGNTETVKTAANIIKIDKTPPIVIIGTPTNGFILTATQTTLSGTVTGTDSNFGTLTHNNGTPSSLNIGGDSFTATLTLYSGRNVIVVSVQDQAGNVGSTTVIIEVVSCKKEVLPSQIDVIATATDNTSIEIINNPYAGTLTLTINTEPDKANFAVADQNLPKGVDISGLAEAVREFKLCHEDDITKGTTTGKFKITIPYSAAIMEDRVKGLRIFWMNPDTKKWELVGGIVDTTNHTVTVEVTHLSIFRVAILVRIPPQNIIVYPNPTKEGWITFTRLTERVSVRIFNMAGELVYGEQEHTANDKAEWTWDCKNNDGEKVASGVYIYTIQDSVSGHIEQGKFGVIK</sequence>
<dbReference type="InterPro" id="IPR015943">
    <property type="entry name" value="WD40/YVTN_repeat-like_dom_sf"/>
</dbReference>
<dbReference type="SUPFAM" id="SSF49452">
    <property type="entry name" value="Starch-binding domain-like"/>
    <property type="match status" value="1"/>
</dbReference>
<dbReference type="Pfam" id="PF13620">
    <property type="entry name" value="CarboxypepD_reg"/>
    <property type="match status" value="1"/>
</dbReference>
<proteinExistence type="predicted"/>
<dbReference type="Gene3D" id="2.40.128.630">
    <property type="match status" value="1"/>
</dbReference>
<evidence type="ECO:0000313" key="2">
    <source>
        <dbReference type="EMBL" id="PIP39647.1"/>
    </source>
</evidence>
<dbReference type="Pfam" id="PF22073">
    <property type="entry name" value="Cep192_D4"/>
    <property type="match status" value="1"/>
</dbReference>
<dbReference type="InterPro" id="IPR003646">
    <property type="entry name" value="SH3-like_bac-type"/>
</dbReference>
<dbReference type="InterPro" id="IPR058094">
    <property type="entry name" value="Ig-like_OmpL47-like"/>
</dbReference>
<dbReference type="Pfam" id="PF08308">
    <property type="entry name" value="PEGA"/>
    <property type="match status" value="1"/>
</dbReference>
<feature type="domain" description="SH3b" evidence="1">
    <location>
        <begin position="168"/>
        <end position="240"/>
    </location>
</feature>